<name>A0A7X5ZGI0_9MYCO</name>
<feature type="non-terminal residue" evidence="1">
    <location>
        <position position="83"/>
    </location>
</feature>
<keyword evidence="2" id="KW-1185">Reference proteome</keyword>
<dbReference type="PANTHER" id="PTHR43223">
    <property type="entry name" value="ALKYL/ARYL-SULFATASE"/>
    <property type="match status" value="1"/>
</dbReference>
<dbReference type="Proteomes" id="UP000547444">
    <property type="component" value="Unassembled WGS sequence"/>
</dbReference>
<comment type="caution">
    <text evidence="1">The sequence shown here is derived from an EMBL/GenBank/DDBJ whole genome shotgun (WGS) entry which is preliminary data.</text>
</comment>
<evidence type="ECO:0000313" key="1">
    <source>
        <dbReference type="EMBL" id="NIH99310.1"/>
    </source>
</evidence>
<dbReference type="EMBL" id="JAANOW010000006">
    <property type="protein sequence ID" value="NIH99310.1"/>
    <property type="molecule type" value="Genomic_DNA"/>
</dbReference>
<protein>
    <submittedName>
        <fullName evidence="1">Alkyl sulfatase BDS1-like metallo-beta-lactamase superfamily hydrolase</fullName>
    </submittedName>
</protein>
<sequence>MEQKPPIATISAANRAHRSSLPFEDTRDFENADRGFIGALEPCVVTAADGRVVWNNDAYGFLAAEAPDTVHPSLWRQSQLCAK</sequence>
<dbReference type="GO" id="GO:0018909">
    <property type="term" value="P:dodecyl sulfate metabolic process"/>
    <property type="evidence" value="ECO:0007669"/>
    <property type="project" value="TreeGrafter"/>
</dbReference>
<dbReference type="InterPro" id="IPR036866">
    <property type="entry name" value="RibonucZ/Hydroxyglut_hydro"/>
</dbReference>
<dbReference type="PANTHER" id="PTHR43223:SF1">
    <property type="entry name" value="ALKYL_ARYL-SULFATASE BDS1"/>
    <property type="match status" value="1"/>
</dbReference>
<dbReference type="Gene3D" id="3.60.15.30">
    <property type="entry name" value="Metallo-beta-lactamase domain"/>
    <property type="match status" value="1"/>
</dbReference>
<accession>A0A7X5ZGI0</accession>
<dbReference type="InterPro" id="IPR052195">
    <property type="entry name" value="Bact_Alkyl/Aryl-Sulfatase"/>
</dbReference>
<dbReference type="AlphaFoldDB" id="A0A7X5ZGI0"/>
<reference evidence="1 2" key="1">
    <citation type="submission" date="2020-03" db="EMBL/GenBank/DDBJ databases">
        <title>Sequencing the genomes of 1000 actinobacteria strains.</title>
        <authorList>
            <person name="Klenk H.-P."/>
        </authorList>
    </citation>
    <scope>NUCLEOTIDE SEQUENCE [LARGE SCALE GENOMIC DNA]</scope>
    <source>
        <strain evidence="1 2">DSM 44556</strain>
    </source>
</reference>
<gene>
    <name evidence="1" type="ORF">FHU31_006337</name>
</gene>
<dbReference type="GO" id="GO:0018741">
    <property type="term" value="F:linear primary-alkylsulfatase activity"/>
    <property type="evidence" value="ECO:0007669"/>
    <property type="project" value="TreeGrafter"/>
</dbReference>
<keyword evidence="1" id="KW-0378">Hydrolase</keyword>
<evidence type="ECO:0000313" key="2">
    <source>
        <dbReference type="Proteomes" id="UP000547444"/>
    </source>
</evidence>
<proteinExistence type="predicted"/>
<organism evidence="1 2">
    <name type="scientific">Mycolicibacterium fluoranthenivorans</name>
    <dbReference type="NCBI Taxonomy" id="258505"/>
    <lineage>
        <taxon>Bacteria</taxon>
        <taxon>Bacillati</taxon>
        <taxon>Actinomycetota</taxon>
        <taxon>Actinomycetes</taxon>
        <taxon>Mycobacteriales</taxon>
        <taxon>Mycobacteriaceae</taxon>
        <taxon>Mycolicibacterium</taxon>
    </lineage>
</organism>
<dbReference type="SUPFAM" id="SSF56281">
    <property type="entry name" value="Metallo-hydrolase/oxidoreductase"/>
    <property type="match status" value="1"/>
</dbReference>